<evidence type="ECO:0008006" key="4">
    <source>
        <dbReference type="Google" id="ProtNLM"/>
    </source>
</evidence>
<dbReference type="PROSITE" id="PS51257">
    <property type="entry name" value="PROKAR_LIPOPROTEIN"/>
    <property type="match status" value="1"/>
</dbReference>
<organism evidence="2 3">
    <name type="scientific">Delftia lacustris</name>
    <dbReference type="NCBI Taxonomy" id="558537"/>
    <lineage>
        <taxon>Bacteria</taxon>
        <taxon>Pseudomonadati</taxon>
        <taxon>Pseudomonadota</taxon>
        <taxon>Betaproteobacteria</taxon>
        <taxon>Burkholderiales</taxon>
        <taxon>Comamonadaceae</taxon>
        <taxon>Delftia</taxon>
    </lineage>
</organism>
<accession>A0A7T2YS71</accession>
<evidence type="ECO:0000256" key="1">
    <source>
        <dbReference type="SAM" id="SignalP"/>
    </source>
</evidence>
<dbReference type="Proteomes" id="UP000595064">
    <property type="component" value="Chromosome"/>
</dbReference>
<keyword evidence="1" id="KW-0732">Signal</keyword>
<keyword evidence="3" id="KW-1185">Reference proteome</keyword>
<dbReference type="EMBL" id="CP065748">
    <property type="protein sequence ID" value="QPS80904.1"/>
    <property type="molecule type" value="Genomic_DNA"/>
</dbReference>
<evidence type="ECO:0000313" key="2">
    <source>
        <dbReference type="EMBL" id="QPS80904.1"/>
    </source>
</evidence>
<name>A0A7T2YS71_9BURK</name>
<proteinExistence type="predicted"/>
<feature type="chain" id="PRO_5032462762" description="Lipoprotein" evidence="1">
    <location>
        <begin position="30"/>
        <end position="302"/>
    </location>
</feature>
<sequence length="302" mass="33961">MKIGASLKFKFFRYFTATVPSCLTLSILAAGLSGCATTPRNTMNYYEDNTVAFKFSDSSMGAAWGYTNNPKYALAVSVRGSDYNMKDIARIYMQNMKGNTGWWGRVVVKLNSGEIIAEKYVNVSWRVCEQASGCTSLPFSGKPQSSEKLKTRAISEEYLNNSRPTSNGVMYEALPSFANRHELQISPISKSELQDVISKFSTLSAKWHAGAPEREESELNRIRQRTAWVHNSKMGTRVICRTTFSKINHTDNEKMTCNGYEGVIEQKEMKASGWQEADVVPLMDRGSGSAYHWLKITYHKIN</sequence>
<dbReference type="RefSeq" id="WP_016451060.1">
    <property type="nucleotide sequence ID" value="NZ_CP065748.1"/>
</dbReference>
<protein>
    <recommendedName>
        <fullName evidence="4">Lipoprotein</fullName>
    </recommendedName>
</protein>
<evidence type="ECO:0000313" key="3">
    <source>
        <dbReference type="Proteomes" id="UP000595064"/>
    </source>
</evidence>
<dbReference type="AlphaFoldDB" id="A0A7T2YS71"/>
<reference evidence="2 3" key="1">
    <citation type="submission" date="2020-12" db="EMBL/GenBank/DDBJ databases">
        <title>FDA dAtabase for Regulatory Grade micrObial Sequences (FDA-ARGOS): Supporting development and validation of Infectious Disease Dx tests.</title>
        <authorList>
            <person name="Sproer C."/>
            <person name="Gronow S."/>
            <person name="Severitt S."/>
            <person name="Schroder I."/>
            <person name="Tallon L."/>
            <person name="Sadzewicz L."/>
            <person name="Zhao X."/>
            <person name="Boylan J."/>
            <person name="Ott S."/>
            <person name="Bowen H."/>
            <person name="Vavikolanu K."/>
            <person name="Mehta A."/>
            <person name="Aluvathingal J."/>
            <person name="Nadendla S."/>
            <person name="Lowell S."/>
            <person name="Myers T."/>
            <person name="Yan Y."/>
            <person name="Sichtig H."/>
        </authorList>
    </citation>
    <scope>NUCLEOTIDE SEQUENCE [LARGE SCALE GENOMIC DNA]</scope>
    <source>
        <strain evidence="2 3">FDAARGOS_890</strain>
    </source>
</reference>
<gene>
    <name evidence="2" type="ORF">I6G47_28685</name>
</gene>
<feature type="signal peptide" evidence="1">
    <location>
        <begin position="1"/>
        <end position="29"/>
    </location>
</feature>
<dbReference type="KEGG" id="dla:I6G47_28685"/>